<feature type="compositionally biased region" description="Basic and acidic residues" evidence="1">
    <location>
        <begin position="364"/>
        <end position="380"/>
    </location>
</feature>
<feature type="region of interest" description="Disordered" evidence="1">
    <location>
        <begin position="1"/>
        <end position="38"/>
    </location>
</feature>
<feature type="region of interest" description="Disordered" evidence="1">
    <location>
        <begin position="111"/>
        <end position="161"/>
    </location>
</feature>
<feature type="compositionally biased region" description="Low complexity" evidence="1">
    <location>
        <begin position="348"/>
        <end position="357"/>
    </location>
</feature>
<feature type="region of interest" description="Disordered" evidence="1">
    <location>
        <begin position="346"/>
        <end position="400"/>
    </location>
</feature>
<keyword evidence="3" id="KW-1185">Reference proteome</keyword>
<protein>
    <submittedName>
        <fullName evidence="2">Uncharacterized protein</fullName>
    </submittedName>
</protein>
<feature type="compositionally biased region" description="Basic and acidic residues" evidence="1">
    <location>
        <begin position="1"/>
        <end position="15"/>
    </location>
</feature>
<evidence type="ECO:0000313" key="2">
    <source>
        <dbReference type="EMBL" id="GFH57736.1"/>
    </source>
</evidence>
<organism evidence="2 3">
    <name type="scientific">Chaetoceros tenuissimus</name>
    <dbReference type="NCBI Taxonomy" id="426638"/>
    <lineage>
        <taxon>Eukaryota</taxon>
        <taxon>Sar</taxon>
        <taxon>Stramenopiles</taxon>
        <taxon>Ochrophyta</taxon>
        <taxon>Bacillariophyta</taxon>
        <taxon>Coscinodiscophyceae</taxon>
        <taxon>Chaetocerotophycidae</taxon>
        <taxon>Chaetocerotales</taxon>
        <taxon>Chaetocerotaceae</taxon>
        <taxon>Chaetoceros</taxon>
    </lineage>
</organism>
<feature type="compositionally biased region" description="Pro residues" evidence="1">
    <location>
        <begin position="391"/>
        <end position="400"/>
    </location>
</feature>
<gene>
    <name evidence="2" type="ORF">CTEN210_14212</name>
</gene>
<accession>A0AAD3HC20</accession>
<dbReference type="EMBL" id="BLLK01000058">
    <property type="protein sequence ID" value="GFH57736.1"/>
    <property type="molecule type" value="Genomic_DNA"/>
</dbReference>
<evidence type="ECO:0000256" key="1">
    <source>
        <dbReference type="SAM" id="MobiDB-lite"/>
    </source>
</evidence>
<dbReference type="AlphaFoldDB" id="A0AAD3HC20"/>
<name>A0AAD3HC20_9STRA</name>
<dbReference type="Proteomes" id="UP001054902">
    <property type="component" value="Unassembled WGS sequence"/>
</dbReference>
<reference evidence="2 3" key="1">
    <citation type="journal article" date="2021" name="Sci. Rep.">
        <title>The genome of the diatom Chaetoceros tenuissimus carries an ancient integrated fragment of an extant virus.</title>
        <authorList>
            <person name="Hongo Y."/>
            <person name="Kimura K."/>
            <person name="Takaki Y."/>
            <person name="Yoshida Y."/>
            <person name="Baba S."/>
            <person name="Kobayashi G."/>
            <person name="Nagasaki K."/>
            <person name="Hano T."/>
            <person name="Tomaru Y."/>
        </authorList>
    </citation>
    <scope>NUCLEOTIDE SEQUENCE [LARGE SCALE GENOMIC DNA]</scope>
    <source>
        <strain evidence="2 3">NIES-3715</strain>
    </source>
</reference>
<proteinExistence type="predicted"/>
<feature type="compositionally biased region" description="Polar residues" evidence="1">
    <location>
        <begin position="148"/>
        <end position="161"/>
    </location>
</feature>
<sequence>MNRAKSNENGRECTLKPKALSFKPPASKTSIQHGKKRTSEEINWNLNASTTLDFSPGNSLHPSSLHVNDYTSIGNTTPLNHGTRGVVTPASPLSTQVNNFKNLALQSPGSCFTPLSRSSKPSPSSLPSPMIMPNRQEASYPYRPTLESGPSGTPNRSVTSCPEQKMTPIARQRFMSIESADEHINLPKTNLTPRTNGSNQLIIIPPRFRLDKDTFKATIKESSRPPIDSIDFSKSNETRPSKSLLGINRSQVDDYGYVFDDALSDPLSDDEDDDFFLCSPKAMTGFVQSKKHRSEEAKVPSVSTLFDYQHSNTLDLDESISNRSLSFSRHSSSNSLFGTKFVMDRSHSSSSKMSNNTPSPPISIKKENDSTSKKLSHRDLITPPITEFLPSDPPPMLRKK</sequence>
<evidence type="ECO:0000313" key="3">
    <source>
        <dbReference type="Proteomes" id="UP001054902"/>
    </source>
</evidence>
<feature type="compositionally biased region" description="Low complexity" evidence="1">
    <location>
        <begin position="114"/>
        <end position="129"/>
    </location>
</feature>
<comment type="caution">
    <text evidence="2">The sequence shown here is derived from an EMBL/GenBank/DDBJ whole genome shotgun (WGS) entry which is preliminary data.</text>
</comment>